<dbReference type="InterPro" id="IPR045851">
    <property type="entry name" value="AMP-bd_C_sf"/>
</dbReference>
<keyword evidence="3" id="KW-0547">Nucleotide-binding</keyword>
<evidence type="ECO:0000256" key="5">
    <source>
        <dbReference type="ARBA" id="ARBA00039009"/>
    </source>
</evidence>
<dbReference type="Proteomes" id="UP000694867">
    <property type="component" value="Unplaced"/>
</dbReference>
<dbReference type="InterPro" id="IPR025110">
    <property type="entry name" value="AMP-bd_C"/>
</dbReference>
<dbReference type="InterPro" id="IPR020845">
    <property type="entry name" value="AMP-binding_CS"/>
</dbReference>
<dbReference type="Pfam" id="PF00501">
    <property type="entry name" value="AMP-binding"/>
    <property type="match status" value="1"/>
</dbReference>
<evidence type="ECO:0000256" key="2">
    <source>
        <dbReference type="ARBA" id="ARBA00022598"/>
    </source>
</evidence>
<keyword evidence="2" id="KW-0436">Ligase</keyword>
<organism evidence="9 10">
    <name type="scientific">Galendromus occidentalis</name>
    <name type="common">western predatory mite</name>
    <dbReference type="NCBI Taxonomy" id="34638"/>
    <lineage>
        <taxon>Eukaryota</taxon>
        <taxon>Metazoa</taxon>
        <taxon>Ecdysozoa</taxon>
        <taxon>Arthropoda</taxon>
        <taxon>Chelicerata</taxon>
        <taxon>Arachnida</taxon>
        <taxon>Acari</taxon>
        <taxon>Parasitiformes</taxon>
        <taxon>Mesostigmata</taxon>
        <taxon>Gamasina</taxon>
        <taxon>Phytoseioidea</taxon>
        <taxon>Phytoseiidae</taxon>
        <taxon>Typhlodrominae</taxon>
        <taxon>Galendromus</taxon>
    </lineage>
</organism>
<sequence length="580" mass="65528">MRGLERMIRALRSSGVGTRNLNQLASRRSSESLYAPEETINHILSSGDLSETPERFNFARDIIEYWAKRENRLRNDRVPALWTVEQGSSSRKYSYRELSELSKRIAGVFRDLGLEKGDRLLVCLPKCSEFWTILLGAIRYGLEICLVTSQATSEDLRLRITRFDPRVVISEKLDEVDSACADAQVMHKISPRRKAKSWKNLNSLLDSANDFDGHQTSENDPCLIFFTSGTTGKPKMVEHSHSYTLAHVLTGKYYQCLEPSDIYWCMTDPGWSKVAWATFPTWLFGAGVFVDTSSRFSAQDTLKTLREFPVTKFCAPPTAYRTMLANSGSTDSFRFPKLNDCLSAGEPLNPEAYRAWKRLTGVDIREGFGQSETMLIASTPRGQPIKPGSVGPPMKEHDIRVLDDDGNPVPRGTIGHLGIRVSPRRPLGLFRGYRGDPEKTSAAFKNDFYLTGDKVCADEDGYLRFVSRSDDVITSSGYRIGPFEVESVLLEHDAVLESGVIGVPDPQRFEVIKAFIVLNDNYLNHDPQELIADIQAFVRRKTAPYKYPRQIEFVKSLPKNIGGKIQRNLLREMERERRGA</sequence>
<evidence type="ECO:0000313" key="9">
    <source>
        <dbReference type="Proteomes" id="UP000694867"/>
    </source>
</evidence>
<feature type="domain" description="AMP-dependent synthetase/ligase" evidence="7">
    <location>
        <begin position="88"/>
        <end position="433"/>
    </location>
</feature>
<dbReference type="PROSITE" id="PS00455">
    <property type="entry name" value="AMP_BINDING"/>
    <property type="match status" value="1"/>
</dbReference>
<evidence type="ECO:0000256" key="6">
    <source>
        <dbReference type="ARBA" id="ARBA00048477"/>
    </source>
</evidence>
<evidence type="ECO:0000256" key="4">
    <source>
        <dbReference type="ARBA" id="ARBA00022840"/>
    </source>
</evidence>
<dbReference type="GO" id="GO:0005524">
    <property type="term" value="F:ATP binding"/>
    <property type="evidence" value="ECO:0007669"/>
    <property type="project" value="UniProtKB-KW"/>
</dbReference>
<keyword evidence="9" id="KW-1185">Reference proteome</keyword>
<dbReference type="Gene3D" id="3.30.300.30">
    <property type="match status" value="1"/>
</dbReference>
<evidence type="ECO:0000259" key="7">
    <source>
        <dbReference type="Pfam" id="PF00501"/>
    </source>
</evidence>
<comment type="catalytic activity">
    <reaction evidence="6">
        <text>a medium-chain fatty acid + ATP + CoA = a medium-chain fatty acyl-CoA + AMP + diphosphate</text>
        <dbReference type="Rhea" id="RHEA:48340"/>
        <dbReference type="ChEBI" id="CHEBI:30616"/>
        <dbReference type="ChEBI" id="CHEBI:33019"/>
        <dbReference type="ChEBI" id="CHEBI:57287"/>
        <dbReference type="ChEBI" id="CHEBI:59558"/>
        <dbReference type="ChEBI" id="CHEBI:90546"/>
        <dbReference type="ChEBI" id="CHEBI:456215"/>
        <dbReference type="EC" id="6.2.1.2"/>
    </reaction>
    <physiologicalReaction direction="left-to-right" evidence="6">
        <dbReference type="Rhea" id="RHEA:48341"/>
    </physiologicalReaction>
</comment>
<dbReference type="InterPro" id="IPR051087">
    <property type="entry name" value="Mitochondrial_ACSM"/>
</dbReference>
<dbReference type="GO" id="GO:0006637">
    <property type="term" value="P:acyl-CoA metabolic process"/>
    <property type="evidence" value="ECO:0007669"/>
    <property type="project" value="TreeGrafter"/>
</dbReference>
<dbReference type="KEGG" id="goe:100899897"/>
<evidence type="ECO:0000313" key="10">
    <source>
        <dbReference type="RefSeq" id="XP_003746913.1"/>
    </source>
</evidence>
<dbReference type="AlphaFoldDB" id="A0AAJ6VZR0"/>
<reference evidence="10" key="1">
    <citation type="submission" date="2025-08" db="UniProtKB">
        <authorList>
            <consortium name="RefSeq"/>
        </authorList>
    </citation>
    <scope>IDENTIFICATION</scope>
</reference>
<dbReference type="GO" id="GO:0006633">
    <property type="term" value="P:fatty acid biosynthetic process"/>
    <property type="evidence" value="ECO:0007669"/>
    <property type="project" value="TreeGrafter"/>
</dbReference>
<feature type="domain" description="AMP-binding enzyme C-terminal" evidence="8">
    <location>
        <begin position="484"/>
        <end position="564"/>
    </location>
</feature>
<evidence type="ECO:0000259" key="8">
    <source>
        <dbReference type="Pfam" id="PF13193"/>
    </source>
</evidence>
<dbReference type="Pfam" id="PF13193">
    <property type="entry name" value="AMP-binding_C"/>
    <property type="match status" value="1"/>
</dbReference>
<name>A0AAJ6VZR0_9ACAR</name>
<dbReference type="InterPro" id="IPR042099">
    <property type="entry name" value="ANL_N_sf"/>
</dbReference>
<dbReference type="PANTHER" id="PTHR43605:SF10">
    <property type="entry name" value="ACYL-COA SYNTHETASE MEDIUM CHAIN FAMILY MEMBER 3"/>
    <property type="match status" value="1"/>
</dbReference>
<evidence type="ECO:0000256" key="1">
    <source>
        <dbReference type="ARBA" id="ARBA00006432"/>
    </source>
</evidence>
<dbReference type="InterPro" id="IPR000873">
    <property type="entry name" value="AMP-dep_synth/lig_dom"/>
</dbReference>
<dbReference type="GeneID" id="100899897"/>
<protein>
    <recommendedName>
        <fullName evidence="5">medium-chain acyl-CoA ligase</fullName>
        <ecNumber evidence="5">6.2.1.2</ecNumber>
    </recommendedName>
</protein>
<comment type="similarity">
    <text evidence="1">Belongs to the ATP-dependent AMP-binding enzyme family.</text>
</comment>
<dbReference type="SUPFAM" id="SSF56801">
    <property type="entry name" value="Acetyl-CoA synthetase-like"/>
    <property type="match status" value="1"/>
</dbReference>
<accession>A0AAJ6VZR0</accession>
<dbReference type="PANTHER" id="PTHR43605">
    <property type="entry name" value="ACYL-COENZYME A SYNTHETASE"/>
    <property type="match status" value="1"/>
</dbReference>
<dbReference type="RefSeq" id="XP_003746913.1">
    <property type="nucleotide sequence ID" value="XM_003746865.2"/>
</dbReference>
<evidence type="ECO:0000256" key="3">
    <source>
        <dbReference type="ARBA" id="ARBA00022741"/>
    </source>
</evidence>
<dbReference type="EC" id="6.2.1.2" evidence="5"/>
<dbReference type="GO" id="GO:0004321">
    <property type="term" value="F:fatty-acyl-CoA synthase activity"/>
    <property type="evidence" value="ECO:0007669"/>
    <property type="project" value="TreeGrafter"/>
</dbReference>
<dbReference type="FunFam" id="3.30.300.30:FF:000005">
    <property type="entry name" value="Acyl-coenzyme A synthetase ACSM5, mitochondrial"/>
    <property type="match status" value="1"/>
</dbReference>
<proteinExistence type="inferred from homology"/>
<dbReference type="GO" id="GO:0031956">
    <property type="term" value="F:medium-chain fatty acid-CoA ligase activity"/>
    <property type="evidence" value="ECO:0007669"/>
    <property type="project" value="UniProtKB-EC"/>
</dbReference>
<keyword evidence="4" id="KW-0067">ATP-binding</keyword>
<gene>
    <name evidence="10" type="primary">LOC100899897</name>
</gene>
<dbReference type="Gene3D" id="3.40.50.12780">
    <property type="entry name" value="N-terminal domain of ligase-like"/>
    <property type="match status" value="1"/>
</dbReference>